<keyword evidence="3 8" id="KW-0597">Phosphoprotein</keyword>
<dbReference type="CDD" id="cd17536">
    <property type="entry name" value="REC_YesN-like"/>
    <property type="match status" value="1"/>
</dbReference>
<dbReference type="GO" id="GO:0005737">
    <property type="term" value="C:cytoplasm"/>
    <property type="evidence" value="ECO:0007669"/>
    <property type="project" value="UniProtKB-SubCell"/>
</dbReference>
<dbReference type="Pfam" id="PF00072">
    <property type="entry name" value="Response_reg"/>
    <property type="match status" value="1"/>
</dbReference>
<feature type="domain" description="HTH araC/xylS-type" evidence="9">
    <location>
        <begin position="421"/>
        <end position="519"/>
    </location>
</feature>
<dbReference type="SMART" id="SM00342">
    <property type="entry name" value="HTH_ARAC"/>
    <property type="match status" value="1"/>
</dbReference>
<dbReference type="GO" id="GO:0000160">
    <property type="term" value="P:phosphorelay signal transduction system"/>
    <property type="evidence" value="ECO:0007669"/>
    <property type="project" value="UniProtKB-KW"/>
</dbReference>
<dbReference type="AlphaFoldDB" id="A0A9J6ZGX3"/>
<dbReference type="SUPFAM" id="SSF46689">
    <property type="entry name" value="Homeodomain-like"/>
    <property type="match status" value="2"/>
</dbReference>
<keyword evidence="5" id="KW-0805">Transcription regulation</keyword>
<dbReference type="SMART" id="SM00448">
    <property type="entry name" value="REC"/>
    <property type="match status" value="1"/>
</dbReference>
<dbReference type="PANTHER" id="PTHR42713">
    <property type="entry name" value="HISTIDINE KINASE-RELATED"/>
    <property type="match status" value="1"/>
</dbReference>
<evidence type="ECO:0000256" key="6">
    <source>
        <dbReference type="ARBA" id="ARBA00023125"/>
    </source>
</evidence>
<evidence type="ECO:0000259" key="10">
    <source>
        <dbReference type="PROSITE" id="PS50110"/>
    </source>
</evidence>
<gene>
    <name evidence="11" type="ORF">NAG76_03760</name>
</gene>
<dbReference type="InterPro" id="IPR018060">
    <property type="entry name" value="HTH_AraC"/>
</dbReference>
<evidence type="ECO:0000256" key="5">
    <source>
        <dbReference type="ARBA" id="ARBA00023015"/>
    </source>
</evidence>
<evidence type="ECO:0000256" key="1">
    <source>
        <dbReference type="ARBA" id="ARBA00004496"/>
    </source>
</evidence>
<reference evidence="11" key="1">
    <citation type="submission" date="2022-05" db="EMBL/GenBank/DDBJ databases">
        <title>Novel bacterial taxa in a minimal lignocellulolytic consortium and its capacity to transform plastics disclosed by genome-resolved metagenomics.</title>
        <authorList>
            <person name="Rodriguez C.A.D."/>
            <person name="Diaz-Garcia L."/>
            <person name="Herrera K."/>
            <person name="Tarazona N.A."/>
            <person name="Sproer C."/>
            <person name="Overmann J."/>
            <person name="Jimenez D.J."/>
        </authorList>
    </citation>
    <scope>NUCLEOTIDE SEQUENCE</scope>
    <source>
        <strain evidence="11">MAG5</strain>
    </source>
</reference>
<evidence type="ECO:0000256" key="8">
    <source>
        <dbReference type="PROSITE-ProRule" id="PRU00169"/>
    </source>
</evidence>
<name>A0A9J6ZGX3_9BACL</name>
<dbReference type="InterPro" id="IPR051552">
    <property type="entry name" value="HptR"/>
</dbReference>
<evidence type="ECO:0000256" key="7">
    <source>
        <dbReference type="ARBA" id="ARBA00023163"/>
    </source>
</evidence>
<evidence type="ECO:0000313" key="12">
    <source>
        <dbReference type="Proteomes" id="UP001056756"/>
    </source>
</evidence>
<dbReference type="SUPFAM" id="SSF52172">
    <property type="entry name" value="CheY-like"/>
    <property type="match status" value="1"/>
</dbReference>
<evidence type="ECO:0000256" key="2">
    <source>
        <dbReference type="ARBA" id="ARBA00022490"/>
    </source>
</evidence>
<evidence type="ECO:0000256" key="3">
    <source>
        <dbReference type="ARBA" id="ARBA00022553"/>
    </source>
</evidence>
<dbReference type="Gene3D" id="3.40.50.2300">
    <property type="match status" value="1"/>
</dbReference>
<organism evidence="11 12">
    <name type="scientific">Candidatus Pristimantibacillus lignocellulolyticus</name>
    <dbReference type="NCBI Taxonomy" id="2994561"/>
    <lineage>
        <taxon>Bacteria</taxon>
        <taxon>Bacillati</taxon>
        <taxon>Bacillota</taxon>
        <taxon>Bacilli</taxon>
        <taxon>Bacillales</taxon>
        <taxon>Paenibacillaceae</taxon>
        <taxon>Candidatus Pristimantibacillus</taxon>
    </lineage>
</organism>
<dbReference type="InterPro" id="IPR001789">
    <property type="entry name" value="Sig_transdc_resp-reg_receiver"/>
</dbReference>
<dbReference type="KEGG" id="plig:NAG76_03760"/>
<keyword evidence="6" id="KW-0238">DNA-binding</keyword>
<accession>A0A9J6ZGX3</accession>
<comment type="subcellular location">
    <subcellularLocation>
        <location evidence="1">Cytoplasm</location>
    </subcellularLocation>
</comment>
<dbReference type="GO" id="GO:0003700">
    <property type="term" value="F:DNA-binding transcription factor activity"/>
    <property type="evidence" value="ECO:0007669"/>
    <property type="project" value="InterPro"/>
</dbReference>
<dbReference type="InterPro" id="IPR009057">
    <property type="entry name" value="Homeodomain-like_sf"/>
</dbReference>
<dbReference type="PROSITE" id="PS01124">
    <property type="entry name" value="HTH_ARAC_FAMILY_2"/>
    <property type="match status" value="1"/>
</dbReference>
<dbReference type="Pfam" id="PF12833">
    <property type="entry name" value="HTH_18"/>
    <property type="match status" value="1"/>
</dbReference>
<keyword evidence="2" id="KW-0963">Cytoplasm</keyword>
<sequence>MLTAMIVDDEILSVKMMESIVDWSSLGIDIVSTAQNGLEALDLYYKHKHDVIISDIKMPKLNGLEFVKKIKEININTEFILISAYADFDYVKKAIELGCSNYILKPVDEFELVRTVKIITTKIKDKQTTEKYLVKNWKQRELQGLYRFMNTGSNQLQAVKSAANLNLNFSSYGLFRFVLKESSMNNYIENSLQLDAQMDYIMEQILTALNQYGKGILFDYEDNGWTAILTESDSQQFLKCSQHLISFLETQFKIDIYVCFSQQGSTMNELPHMYERLCNLSRYSFYVGDEQILGYGYNCEETSFKQLELLPYTHNITEALRNKDIPLAVQILDEVLLLSCKADPQSLHLFFEFFYNVTCAIRDQLITNNKITDENRHILNLSYKDIAQISKIDEINQFMRHLLLFVSDSKSATLEYSTLVYKGVQYLHEKYDQNFSLHDICNELAVSKNYFCYLFKRETGQNLWAYLTDIRLNKSKELLCTSELKSYEIAYKVGYDNPSYFSKLFKKYTGQTPSDYRIANK</sequence>
<feature type="modified residue" description="4-aspartylphosphate" evidence="8">
    <location>
        <position position="55"/>
    </location>
</feature>
<dbReference type="EMBL" id="CP097899">
    <property type="protein sequence ID" value="URN95389.1"/>
    <property type="molecule type" value="Genomic_DNA"/>
</dbReference>
<keyword evidence="7" id="KW-0804">Transcription</keyword>
<dbReference type="Proteomes" id="UP001056756">
    <property type="component" value="Chromosome"/>
</dbReference>
<dbReference type="PRINTS" id="PR00032">
    <property type="entry name" value="HTHARAC"/>
</dbReference>
<dbReference type="InterPro" id="IPR020449">
    <property type="entry name" value="Tscrpt_reg_AraC-type_HTH"/>
</dbReference>
<dbReference type="Gene3D" id="1.10.10.60">
    <property type="entry name" value="Homeodomain-like"/>
    <property type="match status" value="2"/>
</dbReference>
<evidence type="ECO:0000259" key="9">
    <source>
        <dbReference type="PROSITE" id="PS01124"/>
    </source>
</evidence>
<protein>
    <submittedName>
        <fullName evidence="11">Response regulator</fullName>
    </submittedName>
</protein>
<dbReference type="InterPro" id="IPR011006">
    <property type="entry name" value="CheY-like_superfamily"/>
</dbReference>
<evidence type="ECO:0000256" key="4">
    <source>
        <dbReference type="ARBA" id="ARBA00023012"/>
    </source>
</evidence>
<evidence type="ECO:0000313" key="11">
    <source>
        <dbReference type="EMBL" id="URN95389.1"/>
    </source>
</evidence>
<dbReference type="PANTHER" id="PTHR42713:SF3">
    <property type="entry name" value="TRANSCRIPTIONAL REGULATORY PROTEIN HPTR"/>
    <property type="match status" value="1"/>
</dbReference>
<feature type="domain" description="Response regulatory" evidence="10">
    <location>
        <begin position="3"/>
        <end position="120"/>
    </location>
</feature>
<keyword evidence="4" id="KW-0902">Two-component regulatory system</keyword>
<dbReference type="GO" id="GO:0043565">
    <property type="term" value="F:sequence-specific DNA binding"/>
    <property type="evidence" value="ECO:0007669"/>
    <property type="project" value="InterPro"/>
</dbReference>
<dbReference type="PROSITE" id="PS50110">
    <property type="entry name" value="RESPONSE_REGULATORY"/>
    <property type="match status" value="1"/>
</dbReference>
<proteinExistence type="predicted"/>